<dbReference type="InterPro" id="IPR028082">
    <property type="entry name" value="Peripla_BP_I"/>
</dbReference>
<dbReference type="Pfam" id="PF13407">
    <property type="entry name" value="Peripla_BP_4"/>
    <property type="match status" value="1"/>
</dbReference>
<dbReference type="AlphaFoldDB" id="A0A381ZQ66"/>
<dbReference type="Gene3D" id="3.40.50.2300">
    <property type="match status" value="2"/>
</dbReference>
<proteinExistence type="inferred from homology"/>
<dbReference type="InterPro" id="IPR025997">
    <property type="entry name" value="SBP_2_dom"/>
</dbReference>
<accession>A0A381ZQ66</accession>
<sequence>MKSIKLLAAFIAALFLSLSAQAIERDLGDNWCSDVRIHFFAGGAEGDGFAGIVQTGAENAIRDTGANAEILYSEWQSERMIQQLREAIGAGVDGIAMMGHPGDDAIMPLAQMASEAGILMMYQNVDVPAVRAAYGGGYVGANLATQGKELAREAIRQFGFEAGDTAIVMVPVGDYSRAQREDGSRIVFEEHGMNVVVLDGTSEQATDPNSAIGLISAALAANPETKVIVHTGGQMLGNAETFAKAAGYGPGELLQIGFDTSPQVMSAFVNDYAHLTSDQQPFLQGYLPILALCQMKVLGTGALNQDTGAGFVTTSNYGDVMELANAGLR</sequence>
<dbReference type="GO" id="GO:0030246">
    <property type="term" value="F:carbohydrate binding"/>
    <property type="evidence" value="ECO:0007669"/>
    <property type="project" value="TreeGrafter"/>
</dbReference>
<dbReference type="EMBL" id="UINC01022058">
    <property type="protein sequence ID" value="SVA90907.1"/>
    <property type="molecule type" value="Genomic_DNA"/>
</dbReference>
<comment type="similarity">
    <text evidence="2">Belongs to the bacterial solute-binding protein 2 family.</text>
</comment>
<dbReference type="SUPFAM" id="SSF53822">
    <property type="entry name" value="Periplasmic binding protein-like I"/>
    <property type="match status" value="1"/>
</dbReference>
<organism evidence="4">
    <name type="scientific">marine metagenome</name>
    <dbReference type="NCBI Taxonomy" id="408172"/>
    <lineage>
        <taxon>unclassified sequences</taxon>
        <taxon>metagenomes</taxon>
        <taxon>ecological metagenomes</taxon>
    </lineage>
</organism>
<dbReference type="PANTHER" id="PTHR30036">
    <property type="entry name" value="D-XYLOSE-BINDING PERIPLASMIC PROTEIN"/>
    <property type="match status" value="1"/>
</dbReference>
<comment type="subcellular location">
    <subcellularLocation>
        <location evidence="1">Cell envelope</location>
    </subcellularLocation>
</comment>
<reference evidence="4" key="1">
    <citation type="submission" date="2018-05" db="EMBL/GenBank/DDBJ databases">
        <authorList>
            <person name="Lanie J.A."/>
            <person name="Ng W.-L."/>
            <person name="Kazmierczak K.M."/>
            <person name="Andrzejewski T.M."/>
            <person name="Davidsen T.M."/>
            <person name="Wayne K.J."/>
            <person name="Tettelin H."/>
            <person name="Glass J.I."/>
            <person name="Rusch D."/>
            <person name="Podicherti R."/>
            <person name="Tsui H.-C.T."/>
            <person name="Winkler M.E."/>
        </authorList>
    </citation>
    <scope>NUCLEOTIDE SEQUENCE</scope>
</reference>
<protein>
    <recommendedName>
        <fullName evidence="3">Periplasmic binding protein domain-containing protein</fullName>
    </recommendedName>
</protein>
<evidence type="ECO:0000313" key="4">
    <source>
        <dbReference type="EMBL" id="SVA90907.1"/>
    </source>
</evidence>
<feature type="domain" description="Periplasmic binding protein" evidence="3">
    <location>
        <begin position="45"/>
        <end position="294"/>
    </location>
</feature>
<evidence type="ECO:0000256" key="2">
    <source>
        <dbReference type="ARBA" id="ARBA00007639"/>
    </source>
</evidence>
<dbReference type="InterPro" id="IPR050555">
    <property type="entry name" value="Bact_Solute-Bind_Prot2"/>
</dbReference>
<name>A0A381ZQ66_9ZZZZ</name>
<dbReference type="GO" id="GO:0030288">
    <property type="term" value="C:outer membrane-bounded periplasmic space"/>
    <property type="evidence" value="ECO:0007669"/>
    <property type="project" value="TreeGrafter"/>
</dbReference>
<evidence type="ECO:0000256" key="1">
    <source>
        <dbReference type="ARBA" id="ARBA00004196"/>
    </source>
</evidence>
<gene>
    <name evidence="4" type="ORF">METZ01_LOCUS143761</name>
</gene>
<dbReference type="PANTHER" id="PTHR30036:SF7">
    <property type="entry name" value="ABC TRANSPORTER PERIPLASMIC-BINDING PROTEIN YPHF"/>
    <property type="match status" value="1"/>
</dbReference>
<evidence type="ECO:0000259" key="3">
    <source>
        <dbReference type="Pfam" id="PF13407"/>
    </source>
</evidence>